<evidence type="ECO:0000313" key="4">
    <source>
        <dbReference type="Proteomes" id="UP000680279"/>
    </source>
</evidence>
<feature type="chain" id="PRO_5047519677" description="Lipoprotein" evidence="2">
    <location>
        <begin position="24"/>
        <end position="181"/>
    </location>
</feature>
<organism evidence="3 4">
    <name type="scientific">Siminovitchia fordii</name>
    <dbReference type="NCBI Taxonomy" id="254759"/>
    <lineage>
        <taxon>Bacteria</taxon>
        <taxon>Bacillati</taxon>
        <taxon>Bacillota</taxon>
        <taxon>Bacilli</taxon>
        <taxon>Bacillales</taxon>
        <taxon>Bacillaceae</taxon>
        <taxon>Siminovitchia</taxon>
    </lineage>
</organism>
<evidence type="ECO:0000256" key="2">
    <source>
        <dbReference type="SAM" id="SignalP"/>
    </source>
</evidence>
<evidence type="ECO:0000256" key="1">
    <source>
        <dbReference type="SAM" id="MobiDB-lite"/>
    </source>
</evidence>
<feature type="signal peptide" evidence="2">
    <location>
        <begin position="1"/>
        <end position="23"/>
    </location>
</feature>
<keyword evidence="4" id="KW-1185">Reference proteome</keyword>
<reference evidence="3 4" key="1">
    <citation type="submission" date="2021-03" db="EMBL/GenBank/DDBJ databases">
        <title>Antimicrobial resistance genes in bacteria isolated from Japanese honey, and their potential for conferring macrolide and lincosamide resistance in the American foulbrood pathogen Paenibacillus larvae.</title>
        <authorList>
            <person name="Okamoto M."/>
            <person name="Kumagai M."/>
            <person name="Kanamori H."/>
            <person name="Takamatsu D."/>
        </authorList>
    </citation>
    <scope>NUCLEOTIDE SEQUENCE [LARGE SCALE GENOMIC DNA]</scope>
    <source>
        <strain evidence="3 4">J1TS3</strain>
    </source>
</reference>
<feature type="compositionally biased region" description="Basic and acidic residues" evidence="1">
    <location>
        <begin position="26"/>
        <end position="53"/>
    </location>
</feature>
<proteinExistence type="predicted"/>
<accession>A0ABQ4K2S8</accession>
<dbReference type="PROSITE" id="PS51257">
    <property type="entry name" value="PROKAR_LIPOPROTEIN"/>
    <property type="match status" value="1"/>
</dbReference>
<evidence type="ECO:0000313" key="3">
    <source>
        <dbReference type="EMBL" id="GIN19427.1"/>
    </source>
</evidence>
<dbReference type="Proteomes" id="UP000680279">
    <property type="component" value="Unassembled WGS sequence"/>
</dbReference>
<sequence>MKKLLLLLAAAMLFLSACGDNTAAPENKEPKEDAKQEKKERAKEEAKDQPKDEPTEESSIDTSMYKYSKSVEVTDGIDINNYVSLIIKMNDNLQPGMAFQHATTQTYDFLQQPEIEGAEIVGINIILNDKKIAMYEVDISKFQPNDDEPMADVVMEASVVEMMTPEVEEYSNNMDIPLNKE</sequence>
<dbReference type="RefSeq" id="WP_018708865.1">
    <property type="nucleotide sequence ID" value="NZ_BOQT01000002.1"/>
</dbReference>
<feature type="region of interest" description="Disordered" evidence="1">
    <location>
        <begin position="20"/>
        <end position="63"/>
    </location>
</feature>
<dbReference type="EMBL" id="BOQT01000002">
    <property type="protein sequence ID" value="GIN19427.1"/>
    <property type="molecule type" value="Genomic_DNA"/>
</dbReference>
<evidence type="ECO:0008006" key="5">
    <source>
        <dbReference type="Google" id="ProtNLM"/>
    </source>
</evidence>
<comment type="caution">
    <text evidence="3">The sequence shown here is derived from an EMBL/GenBank/DDBJ whole genome shotgun (WGS) entry which is preliminary data.</text>
</comment>
<keyword evidence="2" id="KW-0732">Signal</keyword>
<gene>
    <name evidence="3" type="ORF">J1TS3_05610</name>
</gene>
<protein>
    <recommendedName>
        <fullName evidence="5">Lipoprotein</fullName>
    </recommendedName>
</protein>
<name>A0ABQ4K2S8_9BACI</name>